<dbReference type="SUPFAM" id="SSF54909">
    <property type="entry name" value="Dimeric alpha+beta barrel"/>
    <property type="match status" value="1"/>
</dbReference>
<protein>
    <submittedName>
        <fullName evidence="2">Antibiotic biosynthesis monooxygenase</fullName>
    </submittedName>
</protein>
<dbReference type="Proteomes" id="UP001156441">
    <property type="component" value="Unassembled WGS sequence"/>
</dbReference>
<keyword evidence="2" id="KW-0560">Oxidoreductase</keyword>
<keyword evidence="2" id="KW-0503">Monooxygenase</keyword>
<dbReference type="Gene3D" id="3.30.70.100">
    <property type="match status" value="1"/>
</dbReference>
<organism evidence="2 3">
    <name type="scientific">Actinophytocola gossypii</name>
    <dbReference type="NCBI Taxonomy" id="2812003"/>
    <lineage>
        <taxon>Bacteria</taxon>
        <taxon>Bacillati</taxon>
        <taxon>Actinomycetota</taxon>
        <taxon>Actinomycetes</taxon>
        <taxon>Pseudonocardiales</taxon>
        <taxon>Pseudonocardiaceae</taxon>
    </lineage>
</organism>
<proteinExistence type="predicted"/>
<dbReference type="EMBL" id="JAFFZE010000016">
    <property type="protein sequence ID" value="MCT2586049.1"/>
    <property type="molecule type" value="Genomic_DNA"/>
</dbReference>
<accession>A0ABT2JDU6</accession>
<dbReference type="GO" id="GO:0004497">
    <property type="term" value="F:monooxygenase activity"/>
    <property type="evidence" value="ECO:0007669"/>
    <property type="project" value="UniProtKB-KW"/>
</dbReference>
<evidence type="ECO:0000313" key="3">
    <source>
        <dbReference type="Proteomes" id="UP001156441"/>
    </source>
</evidence>
<dbReference type="InterPro" id="IPR011008">
    <property type="entry name" value="Dimeric_a/b-barrel"/>
</dbReference>
<keyword evidence="3" id="KW-1185">Reference proteome</keyword>
<name>A0ABT2JDU6_9PSEU</name>
<dbReference type="RefSeq" id="WP_260193805.1">
    <property type="nucleotide sequence ID" value="NZ_JAFFZE010000016.1"/>
</dbReference>
<evidence type="ECO:0000313" key="2">
    <source>
        <dbReference type="EMBL" id="MCT2586049.1"/>
    </source>
</evidence>
<reference evidence="2 3" key="1">
    <citation type="submission" date="2021-02" db="EMBL/GenBank/DDBJ databases">
        <title>Actinophytocola xerophila sp. nov., isolated from soil of cotton cropping field.</title>
        <authorList>
            <person name="Huang R."/>
            <person name="Chen X."/>
            <person name="Ge X."/>
            <person name="Liu W."/>
        </authorList>
    </citation>
    <scope>NUCLEOTIDE SEQUENCE [LARGE SCALE GENOMIC DNA]</scope>
    <source>
        <strain evidence="2 3">S1-96</strain>
    </source>
</reference>
<sequence length="90" mass="10498">MIVTVVRAADFDRFVETFSTRGVEKRREHGCKGAHLFRDPEDPDRIWVFFDWKEEDYQGFLADPEIPDIARELALQEPPVRVDPVASYDS</sequence>
<gene>
    <name evidence="2" type="ORF">JT362_23300</name>
</gene>
<dbReference type="Pfam" id="PF03992">
    <property type="entry name" value="ABM"/>
    <property type="match status" value="1"/>
</dbReference>
<comment type="caution">
    <text evidence="2">The sequence shown here is derived from an EMBL/GenBank/DDBJ whole genome shotgun (WGS) entry which is preliminary data.</text>
</comment>
<feature type="domain" description="ABM" evidence="1">
    <location>
        <begin position="6"/>
        <end position="56"/>
    </location>
</feature>
<evidence type="ECO:0000259" key="1">
    <source>
        <dbReference type="Pfam" id="PF03992"/>
    </source>
</evidence>
<dbReference type="InterPro" id="IPR007138">
    <property type="entry name" value="ABM_dom"/>
</dbReference>